<evidence type="ECO:0000313" key="1">
    <source>
        <dbReference type="EMBL" id="KAK0420766.1"/>
    </source>
</evidence>
<name>A0AA39M3Y7_9BILA</name>
<proteinExistence type="predicted"/>
<dbReference type="AlphaFoldDB" id="A0AA39M3Y7"/>
<sequence length="315" mass="36859">MLPKRSLQQFASLEPCTFTTTAAKFERRLVTYSVAIFREFNPEANDDEKEPTKRKWLHAYFEEREHQDPGNPFADESFEDIVDFESITNTPSRYRGIAKIHLGTIVVAPFPRTHTAPFDETAVARIHGSLNPFELPTFATFLHDPEPLKLLETIPFRDVDMNYTTQACLDFLKAQISYGFVKSARMGLENKQIKLQPLLSELIFQPQFRYFKSFMSLSERIVVGPEFVDQLFKQWVWYRESFPAMTIEIYCEDQEHLQSHMKFLCWDAQKVVYGRRLVTEHGMVCVINNNGLCSLRFIKNFRNFGIIPSTREYCF</sequence>
<evidence type="ECO:0000313" key="2">
    <source>
        <dbReference type="Proteomes" id="UP001175271"/>
    </source>
</evidence>
<accession>A0AA39M3Y7</accession>
<keyword evidence="2" id="KW-1185">Reference proteome</keyword>
<organism evidence="1 2">
    <name type="scientific">Steinernema hermaphroditum</name>
    <dbReference type="NCBI Taxonomy" id="289476"/>
    <lineage>
        <taxon>Eukaryota</taxon>
        <taxon>Metazoa</taxon>
        <taxon>Ecdysozoa</taxon>
        <taxon>Nematoda</taxon>
        <taxon>Chromadorea</taxon>
        <taxon>Rhabditida</taxon>
        <taxon>Tylenchina</taxon>
        <taxon>Panagrolaimomorpha</taxon>
        <taxon>Strongyloidoidea</taxon>
        <taxon>Steinernematidae</taxon>
        <taxon>Steinernema</taxon>
    </lineage>
</organism>
<reference evidence="1" key="1">
    <citation type="submission" date="2023-06" db="EMBL/GenBank/DDBJ databases">
        <title>Genomic analysis of the entomopathogenic nematode Steinernema hermaphroditum.</title>
        <authorList>
            <person name="Schwarz E.M."/>
            <person name="Heppert J.K."/>
            <person name="Baniya A."/>
            <person name="Schwartz H.T."/>
            <person name="Tan C.-H."/>
            <person name="Antoshechkin I."/>
            <person name="Sternberg P.W."/>
            <person name="Goodrich-Blair H."/>
            <person name="Dillman A.R."/>
        </authorList>
    </citation>
    <scope>NUCLEOTIDE SEQUENCE</scope>
    <source>
        <strain evidence="1">PS9179</strain>
        <tissue evidence="1">Whole animal</tissue>
    </source>
</reference>
<dbReference type="Proteomes" id="UP001175271">
    <property type="component" value="Unassembled WGS sequence"/>
</dbReference>
<gene>
    <name evidence="1" type="ORF">QR680_014873</name>
</gene>
<dbReference type="EMBL" id="JAUCMV010000002">
    <property type="protein sequence ID" value="KAK0420766.1"/>
    <property type="molecule type" value="Genomic_DNA"/>
</dbReference>
<comment type="caution">
    <text evidence="1">The sequence shown here is derived from an EMBL/GenBank/DDBJ whole genome shotgun (WGS) entry which is preliminary data.</text>
</comment>
<protein>
    <submittedName>
        <fullName evidence="1">Uncharacterized protein</fullName>
    </submittedName>
</protein>